<dbReference type="RefSeq" id="XP_020862603.1">
    <property type="nucleotide sequence ID" value="XM_021006944.1"/>
</dbReference>
<organism evidence="1 2">
    <name type="scientific">Phascolarctos cinereus</name>
    <name type="common">Koala</name>
    <dbReference type="NCBI Taxonomy" id="38626"/>
    <lineage>
        <taxon>Eukaryota</taxon>
        <taxon>Metazoa</taxon>
        <taxon>Chordata</taxon>
        <taxon>Craniata</taxon>
        <taxon>Vertebrata</taxon>
        <taxon>Euteleostomi</taxon>
        <taxon>Mammalia</taxon>
        <taxon>Metatheria</taxon>
        <taxon>Diprotodontia</taxon>
        <taxon>Phascolarctidae</taxon>
        <taxon>Phascolarctos</taxon>
    </lineage>
</organism>
<dbReference type="Proteomes" id="UP000515140">
    <property type="component" value="Unplaced"/>
</dbReference>
<protein>
    <submittedName>
        <fullName evidence="2">Protein FAM57A isoform X2</fullName>
    </submittedName>
</protein>
<dbReference type="GeneID" id="110222100"/>
<sequence>MLLTLACGSIFFPGFFVLCSWGLHQALPQWKVIDCLTFSNRLVSSIQAVLASASGLLILWSCNDVVNCRLEIATSLTTTPLPSMHEQSSGN</sequence>
<proteinExistence type="predicted"/>
<accession>A0A6P5LZ57</accession>
<gene>
    <name evidence="2" type="primary">FAM57A</name>
</gene>
<reference evidence="2" key="1">
    <citation type="submission" date="2025-08" db="UniProtKB">
        <authorList>
            <consortium name="RefSeq"/>
        </authorList>
    </citation>
    <scope>IDENTIFICATION</scope>
    <source>
        <tissue evidence="2">Spleen</tissue>
    </source>
</reference>
<keyword evidence="1" id="KW-1185">Reference proteome</keyword>
<evidence type="ECO:0000313" key="2">
    <source>
        <dbReference type="RefSeq" id="XP_020862603.1"/>
    </source>
</evidence>
<dbReference type="AlphaFoldDB" id="A0A6P5LZ57"/>
<dbReference type="CTD" id="79850"/>
<evidence type="ECO:0000313" key="1">
    <source>
        <dbReference type="Proteomes" id="UP000515140"/>
    </source>
</evidence>
<name>A0A6P5LZ57_PHACI</name>